<accession>A0A2L2THH9</accession>
<sequence>MPSAQGFIKSVAGGNKFASVFIIDDIQYHFQGQFNPAVQDFQSNDATLEYDSPDQLTTYRDLEGKVGTQDVSINLSNGARIRGNLDMPLSPASRVSGSGIWTQN</sequence>
<dbReference type="AlphaFoldDB" id="A0A2L2THH9"/>
<evidence type="ECO:0000313" key="1">
    <source>
        <dbReference type="EMBL" id="CEI70424.1"/>
    </source>
</evidence>
<dbReference type="Proteomes" id="UP000245910">
    <property type="component" value="Chromosome III"/>
</dbReference>
<keyword evidence="2" id="KW-1185">Reference proteome</keyword>
<name>A0A2L2THH9_9HYPO</name>
<evidence type="ECO:0000313" key="2">
    <source>
        <dbReference type="Proteomes" id="UP000245910"/>
    </source>
</evidence>
<proteinExistence type="predicted"/>
<reference evidence="2" key="1">
    <citation type="submission" date="2014-10" db="EMBL/GenBank/DDBJ databases">
        <authorList>
            <person name="King R."/>
        </authorList>
    </citation>
    <scope>NUCLEOTIDE SEQUENCE [LARGE SCALE GENOMIC DNA]</scope>
    <source>
        <strain evidence="2">A3/5</strain>
    </source>
</reference>
<dbReference type="EMBL" id="LN649231">
    <property type="protein sequence ID" value="CEI70424.1"/>
    <property type="molecule type" value="Genomic_DNA"/>
</dbReference>
<organism evidence="1 2">
    <name type="scientific">Fusarium venenatum</name>
    <dbReference type="NCBI Taxonomy" id="56646"/>
    <lineage>
        <taxon>Eukaryota</taxon>
        <taxon>Fungi</taxon>
        <taxon>Dikarya</taxon>
        <taxon>Ascomycota</taxon>
        <taxon>Pezizomycotina</taxon>
        <taxon>Sordariomycetes</taxon>
        <taxon>Hypocreomycetidae</taxon>
        <taxon>Hypocreales</taxon>
        <taxon>Nectriaceae</taxon>
        <taxon>Fusarium</taxon>
    </lineage>
</organism>
<protein>
    <submittedName>
        <fullName evidence="1">Uncharacterized protein</fullName>
    </submittedName>
</protein>